<keyword evidence="4" id="KW-0029">Amino-acid transport</keyword>
<feature type="transmembrane region" description="Helical" evidence="7">
    <location>
        <begin position="366"/>
        <end position="386"/>
    </location>
</feature>
<dbReference type="PANTHER" id="PTHR48017">
    <property type="entry name" value="OS05G0424000 PROTEIN-RELATED"/>
    <property type="match status" value="1"/>
</dbReference>
<evidence type="ECO:0000256" key="1">
    <source>
        <dbReference type="ARBA" id="ARBA00004370"/>
    </source>
</evidence>
<evidence type="ECO:0000256" key="7">
    <source>
        <dbReference type="SAM" id="Phobius"/>
    </source>
</evidence>
<evidence type="ECO:0000313" key="9">
    <source>
        <dbReference type="Proteomes" id="UP000813463"/>
    </source>
</evidence>
<feature type="transmembrane region" description="Helical" evidence="7">
    <location>
        <begin position="305"/>
        <end position="326"/>
    </location>
</feature>
<comment type="subcellular location">
    <subcellularLocation>
        <location evidence="1">Membrane</location>
    </subcellularLocation>
</comment>
<dbReference type="GeneID" id="110782104"/>
<dbReference type="GO" id="GO:0015171">
    <property type="term" value="F:amino acid transmembrane transporter activity"/>
    <property type="evidence" value="ECO:0000318"/>
    <property type="project" value="GO_Central"/>
</dbReference>
<protein>
    <submittedName>
        <fullName evidence="10">Probable amino acid permease 7</fullName>
    </submittedName>
</protein>
<dbReference type="InterPro" id="IPR013057">
    <property type="entry name" value="AA_transpt_TM"/>
</dbReference>
<evidence type="ECO:0000256" key="6">
    <source>
        <dbReference type="ARBA" id="ARBA00023136"/>
    </source>
</evidence>
<dbReference type="RefSeq" id="XP_021841885.2">
    <property type="nucleotide sequence ID" value="XM_021986193.2"/>
</dbReference>
<evidence type="ECO:0000259" key="8">
    <source>
        <dbReference type="Pfam" id="PF01490"/>
    </source>
</evidence>
<feature type="transmembrane region" description="Helical" evidence="7">
    <location>
        <begin position="392"/>
        <end position="410"/>
    </location>
</feature>
<keyword evidence="5 7" id="KW-1133">Transmembrane helix</keyword>
<reference evidence="9" key="1">
    <citation type="journal article" date="2021" name="Nat. Commun.">
        <title>Genomic analyses provide insights into spinach domestication and the genetic basis of agronomic traits.</title>
        <authorList>
            <person name="Cai X."/>
            <person name="Sun X."/>
            <person name="Xu C."/>
            <person name="Sun H."/>
            <person name="Wang X."/>
            <person name="Ge C."/>
            <person name="Zhang Z."/>
            <person name="Wang Q."/>
            <person name="Fei Z."/>
            <person name="Jiao C."/>
            <person name="Wang Q."/>
        </authorList>
    </citation>
    <scope>NUCLEOTIDE SEQUENCE [LARGE SCALE GENOMIC DNA]</scope>
    <source>
        <strain evidence="9">cv. Varoflay</strain>
    </source>
</reference>
<dbReference type="KEGG" id="soe:110782104"/>
<feature type="transmembrane region" description="Helical" evidence="7">
    <location>
        <begin position="225"/>
        <end position="247"/>
    </location>
</feature>
<keyword evidence="6 7" id="KW-0472">Membrane</keyword>
<feature type="transmembrane region" description="Helical" evidence="7">
    <location>
        <begin position="106"/>
        <end position="127"/>
    </location>
</feature>
<accession>A0A9R0JP32</accession>
<keyword evidence="2" id="KW-0813">Transport</keyword>
<name>A0A9R0JP32_SPIOL</name>
<organism evidence="9 10">
    <name type="scientific">Spinacia oleracea</name>
    <name type="common">Spinach</name>
    <dbReference type="NCBI Taxonomy" id="3562"/>
    <lineage>
        <taxon>Eukaryota</taxon>
        <taxon>Viridiplantae</taxon>
        <taxon>Streptophyta</taxon>
        <taxon>Embryophyta</taxon>
        <taxon>Tracheophyta</taxon>
        <taxon>Spermatophyta</taxon>
        <taxon>Magnoliopsida</taxon>
        <taxon>eudicotyledons</taxon>
        <taxon>Gunneridae</taxon>
        <taxon>Pentapetalae</taxon>
        <taxon>Caryophyllales</taxon>
        <taxon>Chenopodiaceae</taxon>
        <taxon>Chenopodioideae</taxon>
        <taxon>Anserineae</taxon>
        <taxon>Spinacia</taxon>
    </lineage>
</organism>
<evidence type="ECO:0000256" key="2">
    <source>
        <dbReference type="ARBA" id="ARBA00022448"/>
    </source>
</evidence>
<feature type="transmembrane region" description="Helical" evidence="7">
    <location>
        <begin position="431"/>
        <end position="452"/>
    </location>
</feature>
<feature type="transmembrane region" description="Helical" evidence="7">
    <location>
        <begin position="180"/>
        <end position="205"/>
    </location>
</feature>
<sequence>MGEEEHNKNTPLLQSSLTPQKRTGTLWSAVAHIITGVIGSGVLSLAWSLSQLGWIGGPIAMLVFAFITLLSAFLLSNSYKSPDPEYGPLRNPSYLEAVRFNLGETRAWLCGFCVHINLFGIGIAYTITSAISIRAIQESNCYHNQGHQADCSFGDTHYILIFGFVQILMSQIPNMHDIKWVSLIAAIMSFTYSFIVLGLGTIHVIENGMIKGSIKGTPTKTVMEKVWLVAQGLGDIAFAYPYSLILIEIQDTLKSPPSENETMKKASTISVAVTTLFYLLCGGFGYAAFGDDTPGNLMTGFYEPYWLIGLANVCIVLHLVGGYQVFSQPLFAAVDRWFAQKFPENEFIHHSHTLKLPLLPYLRVNFYRLCIRTVYVASTTILAIVFPYFNQVLGILGALIFWPLSIYFPVEMYLNQRNIQAWTGWWISLRTFSYVCLVVTLFALSGSIGGLVNAKLS</sequence>
<dbReference type="Pfam" id="PF01490">
    <property type="entry name" value="Aa_trans"/>
    <property type="match status" value="1"/>
</dbReference>
<reference evidence="10" key="2">
    <citation type="submission" date="2025-08" db="UniProtKB">
        <authorList>
            <consortium name="RefSeq"/>
        </authorList>
    </citation>
    <scope>IDENTIFICATION</scope>
    <source>
        <tissue evidence="10">Leaf</tissue>
    </source>
</reference>
<dbReference type="GO" id="GO:0003333">
    <property type="term" value="P:amino acid transmembrane transport"/>
    <property type="evidence" value="ECO:0000318"/>
    <property type="project" value="GO_Central"/>
</dbReference>
<dbReference type="Proteomes" id="UP000813463">
    <property type="component" value="Chromosome 2"/>
</dbReference>
<feature type="transmembrane region" description="Helical" evidence="7">
    <location>
        <begin position="26"/>
        <end position="47"/>
    </location>
</feature>
<evidence type="ECO:0000256" key="4">
    <source>
        <dbReference type="ARBA" id="ARBA00022970"/>
    </source>
</evidence>
<feature type="domain" description="Amino acid transporter transmembrane" evidence="8">
    <location>
        <begin position="22"/>
        <end position="451"/>
    </location>
</feature>
<dbReference type="AlphaFoldDB" id="A0A9R0JP32"/>
<feature type="transmembrane region" description="Helical" evidence="7">
    <location>
        <begin position="268"/>
        <end position="289"/>
    </location>
</feature>
<evidence type="ECO:0000256" key="5">
    <source>
        <dbReference type="ARBA" id="ARBA00022989"/>
    </source>
</evidence>
<proteinExistence type="predicted"/>
<gene>
    <name evidence="10" type="primary">LOC110782104</name>
</gene>
<feature type="transmembrane region" description="Helical" evidence="7">
    <location>
        <begin position="59"/>
        <end position="79"/>
    </location>
</feature>
<evidence type="ECO:0000313" key="10">
    <source>
        <dbReference type="RefSeq" id="XP_021841885.2"/>
    </source>
</evidence>
<dbReference type="GO" id="GO:0016020">
    <property type="term" value="C:membrane"/>
    <property type="evidence" value="ECO:0000318"/>
    <property type="project" value="GO_Central"/>
</dbReference>
<evidence type="ECO:0000256" key="3">
    <source>
        <dbReference type="ARBA" id="ARBA00022692"/>
    </source>
</evidence>
<keyword evidence="9" id="KW-1185">Reference proteome</keyword>
<keyword evidence="3 7" id="KW-0812">Transmembrane</keyword>